<dbReference type="EMBL" id="JADIKM010000003">
    <property type="protein sequence ID" value="MFK2905036.1"/>
    <property type="molecule type" value="Genomic_DNA"/>
</dbReference>
<reference evidence="2 3" key="1">
    <citation type="submission" date="2020-10" db="EMBL/GenBank/DDBJ databases">
        <title>Phylogeny of dyella-like bacteria.</title>
        <authorList>
            <person name="Fu J."/>
        </authorList>
    </citation>
    <scope>NUCLEOTIDE SEQUENCE [LARGE SCALE GENOMIC DNA]</scope>
    <source>
        <strain evidence="2 3">Gsoil3046</strain>
    </source>
</reference>
<keyword evidence="3" id="KW-1185">Reference proteome</keyword>
<dbReference type="Proteomes" id="UP001620460">
    <property type="component" value="Unassembled WGS sequence"/>
</dbReference>
<comment type="caution">
    <text evidence="2">The sequence shown here is derived from an EMBL/GenBank/DDBJ whole genome shotgun (WGS) entry which is preliminary data.</text>
</comment>
<protein>
    <submittedName>
        <fullName evidence="2">Universal stress protein</fullName>
    </submittedName>
</protein>
<proteinExistence type="predicted"/>
<dbReference type="RefSeq" id="WP_404634103.1">
    <property type="nucleotide sequence ID" value="NZ_JADIKM010000003.1"/>
</dbReference>
<evidence type="ECO:0000313" key="2">
    <source>
        <dbReference type="EMBL" id="MFK2905036.1"/>
    </source>
</evidence>
<dbReference type="Gene3D" id="3.40.50.12370">
    <property type="match status" value="1"/>
</dbReference>
<evidence type="ECO:0000313" key="3">
    <source>
        <dbReference type="Proteomes" id="UP001620460"/>
    </source>
</evidence>
<gene>
    <name evidence="2" type="ORF">ISP17_13825</name>
</gene>
<evidence type="ECO:0000259" key="1">
    <source>
        <dbReference type="Pfam" id="PF00582"/>
    </source>
</evidence>
<feature type="domain" description="UspA" evidence="1">
    <location>
        <begin position="151"/>
        <end position="271"/>
    </location>
</feature>
<organism evidence="2 3">
    <name type="scientific">Dyella ginsengisoli</name>
    <dbReference type="NCBI Taxonomy" id="363848"/>
    <lineage>
        <taxon>Bacteria</taxon>
        <taxon>Pseudomonadati</taxon>
        <taxon>Pseudomonadota</taxon>
        <taxon>Gammaproteobacteria</taxon>
        <taxon>Lysobacterales</taxon>
        <taxon>Rhodanobacteraceae</taxon>
        <taxon>Dyella</taxon>
    </lineage>
</organism>
<accession>A0ABW8JXY0</accession>
<dbReference type="InterPro" id="IPR006016">
    <property type="entry name" value="UspA"/>
</dbReference>
<dbReference type="Pfam" id="PF00582">
    <property type="entry name" value="Usp"/>
    <property type="match status" value="1"/>
</dbReference>
<dbReference type="SUPFAM" id="SSF52402">
    <property type="entry name" value="Adenine nucleotide alpha hydrolases-like"/>
    <property type="match status" value="2"/>
</dbReference>
<dbReference type="CDD" id="cd00293">
    <property type="entry name" value="USP-like"/>
    <property type="match status" value="1"/>
</dbReference>
<name>A0ABW8JXY0_9GAMM</name>
<sequence>MRDLLAYCTDFRQWSPGMGYAAELAAVLGASLTGLYAGRPLPTMPAAGNVASGLAEWMAESTNEIHCAMLAGREFAAWALGLGAQEARWQVALGDPRDILDAAGATADLIVLDRPHGFDGSTLSTLLRAAVLSDRPCIVVPTAFCVLGRLERIALAWDGSAAATRSLHAAIPLLRKAGDVLLMRAAQPHEEHRAGEWPTLDPRAHLAAHGIHVREEVVASQGVAAGHTLLEVASIHRCDLLIAGVSGKARRREARLGDTTEYLLQHTTLPLFLRH</sequence>